<feature type="region of interest" description="Disordered" evidence="3">
    <location>
        <begin position="142"/>
        <end position="172"/>
    </location>
</feature>
<dbReference type="SUPFAM" id="SSF51120">
    <property type="entry name" value="beta-Roll"/>
    <property type="match status" value="1"/>
</dbReference>
<evidence type="ECO:0000313" key="4">
    <source>
        <dbReference type="EMBL" id="MBE9638807.1"/>
    </source>
</evidence>
<dbReference type="PROSITE" id="PS00330">
    <property type="entry name" value="HEMOLYSIN_CALCIUM"/>
    <property type="match status" value="1"/>
</dbReference>
<dbReference type="PANTHER" id="PTHR38340:SF1">
    <property type="entry name" value="S-LAYER PROTEIN"/>
    <property type="match status" value="1"/>
</dbReference>
<dbReference type="InterPro" id="IPR018511">
    <property type="entry name" value="Hemolysin-typ_Ca-bd_CS"/>
</dbReference>
<dbReference type="Pfam" id="PF00353">
    <property type="entry name" value="HemolysinCabind"/>
    <property type="match status" value="3"/>
</dbReference>
<evidence type="ECO:0000256" key="3">
    <source>
        <dbReference type="SAM" id="MobiDB-lite"/>
    </source>
</evidence>
<evidence type="ECO:0000256" key="2">
    <source>
        <dbReference type="ARBA" id="ARBA00022525"/>
    </source>
</evidence>
<feature type="region of interest" description="Disordered" evidence="3">
    <location>
        <begin position="64"/>
        <end position="114"/>
    </location>
</feature>
<evidence type="ECO:0000313" key="5">
    <source>
        <dbReference type="Proteomes" id="UP000607796"/>
    </source>
</evidence>
<evidence type="ECO:0008006" key="6">
    <source>
        <dbReference type="Google" id="ProtNLM"/>
    </source>
</evidence>
<sequence length="246" mass="24514">MTGISQHAVSAPGRAAVRDIVALGEESHADEPLAVLGTNGPDDIQTGGGPQYILGLNGADVIHAGGGPDEVEGGNGSDALYGQGGPDTLRGGKGEDTLEGGPSPDLLEGGNGDDVLAGGIAADTLIGGHGEDTFVFRAANEAPARGSDEDEAHEGDGGGDDHAGGGQETIADFKPGTDLVDVSAIGSIVAFAAGPATYCVWAEQQGADTMLYVDTDGVLAGDQPAEMSILLLNVDATMLSEGDFLF</sequence>
<keyword evidence="2" id="KW-0964">Secreted</keyword>
<feature type="compositionally biased region" description="Gly residues" evidence="3">
    <location>
        <begin position="64"/>
        <end position="76"/>
    </location>
</feature>
<dbReference type="InterPro" id="IPR001343">
    <property type="entry name" value="Hemolysn_Ca-bd"/>
</dbReference>
<reference evidence="4 5" key="1">
    <citation type="journal article" date="2021" name="Int. J. Syst. Evol. Microbiol.">
        <title>Salipiger mangrovisoli sp. nov., isolated from mangrove soil and the proposal for the reclassification of Paraphaeobacter pallidus as Salipiger pallidus comb. nov.</title>
        <authorList>
            <person name="Du J."/>
            <person name="Liu Y."/>
            <person name="Pei T."/>
            <person name="Deng M.R."/>
            <person name="Zhu H."/>
        </authorList>
    </citation>
    <scope>NUCLEOTIDE SEQUENCE [LARGE SCALE GENOMIC DNA]</scope>
    <source>
        <strain evidence="4 5">6D45A</strain>
    </source>
</reference>
<dbReference type="RefSeq" id="WP_194136100.1">
    <property type="nucleotide sequence ID" value="NZ_JADFFK010000014.1"/>
</dbReference>
<name>A0ABR9X5U1_9RHOB</name>
<gene>
    <name evidence="4" type="ORF">IQ782_18280</name>
</gene>
<dbReference type="EMBL" id="JADFFK010000014">
    <property type="protein sequence ID" value="MBE9638807.1"/>
    <property type="molecule type" value="Genomic_DNA"/>
</dbReference>
<comment type="caution">
    <text evidence="4">The sequence shown here is derived from an EMBL/GenBank/DDBJ whole genome shotgun (WGS) entry which is preliminary data.</text>
</comment>
<accession>A0ABR9X5U1</accession>
<feature type="compositionally biased region" description="Basic and acidic residues" evidence="3">
    <location>
        <begin position="154"/>
        <end position="163"/>
    </location>
</feature>
<dbReference type="InterPro" id="IPR050557">
    <property type="entry name" value="RTX_toxin/Mannuronan_C5-epim"/>
</dbReference>
<comment type="subcellular location">
    <subcellularLocation>
        <location evidence="1">Secreted</location>
    </subcellularLocation>
</comment>
<dbReference type="PRINTS" id="PR00313">
    <property type="entry name" value="CABNDNGRPT"/>
</dbReference>
<proteinExistence type="predicted"/>
<dbReference type="Gene3D" id="2.150.10.10">
    <property type="entry name" value="Serralysin-like metalloprotease, C-terminal"/>
    <property type="match status" value="2"/>
</dbReference>
<evidence type="ECO:0000256" key="1">
    <source>
        <dbReference type="ARBA" id="ARBA00004613"/>
    </source>
</evidence>
<dbReference type="PANTHER" id="PTHR38340">
    <property type="entry name" value="S-LAYER PROTEIN"/>
    <property type="match status" value="1"/>
</dbReference>
<organism evidence="4 5">
    <name type="scientific">Salipiger mangrovisoli</name>
    <dbReference type="NCBI Taxonomy" id="2865933"/>
    <lineage>
        <taxon>Bacteria</taxon>
        <taxon>Pseudomonadati</taxon>
        <taxon>Pseudomonadota</taxon>
        <taxon>Alphaproteobacteria</taxon>
        <taxon>Rhodobacterales</taxon>
        <taxon>Roseobacteraceae</taxon>
        <taxon>Salipiger</taxon>
    </lineage>
</organism>
<dbReference type="Proteomes" id="UP000607796">
    <property type="component" value="Unassembled WGS sequence"/>
</dbReference>
<keyword evidence="5" id="KW-1185">Reference proteome</keyword>
<protein>
    <recommendedName>
        <fullName evidence="6">Hemolysin-type calcium-binding repeat-containing protein</fullName>
    </recommendedName>
</protein>
<dbReference type="InterPro" id="IPR011049">
    <property type="entry name" value="Serralysin-like_metalloprot_C"/>
</dbReference>